<keyword evidence="6" id="KW-1185">Reference proteome</keyword>
<evidence type="ECO:0000313" key="6">
    <source>
        <dbReference type="Proteomes" id="UP001141327"/>
    </source>
</evidence>
<evidence type="ECO:0000256" key="2">
    <source>
        <dbReference type="SAM" id="MobiDB-lite"/>
    </source>
</evidence>
<organism evidence="5 6">
    <name type="scientific">Paratrimastix pyriformis</name>
    <dbReference type="NCBI Taxonomy" id="342808"/>
    <lineage>
        <taxon>Eukaryota</taxon>
        <taxon>Metamonada</taxon>
        <taxon>Preaxostyla</taxon>
        <taxon>Paratrimastigidae</taxon>
        <taxon>Paratrimastix</taxon>
    </lineage>
</organism>
<reference evidence="5" key="1">
    <citation type="journal article" date="2022" name="bioRxiv">
        <title>Genomics of Preaxostyla Flagellates Illuminates Evolutionary Transitions and the Path Towards Mitochondrial Loss.</title>
        <authorList>
            <person name="Novak L.V.F."/>
            <person name="Treitli S.C."/>
            <person name="Pyrih J."/>
            <person name="Halakuc P."/>
            <person name="Pipaliya S.V."/>
            <person name="Vacek V."/>
            <person name="Brzon O."/>
            <person name="Soukal P."/>
            <person name="Eme L."/>
            <person name="Dacks J.B."/>
            <person name="Karnkowska A."/>
            <person name="Elias M."/>
            <person name="Hampl V."/>
        </authorList>
    </citation>
    <scope>NUCLEOTIDE SEQUENCE</scope>
    <source>
        <strain evidence="5">RCP-MX</strain>
    </source>
</reference>
<name>A0ABQ8U8J7_9EUKA</name>
<evidence type="ECO:0000313" key="5">
    <source>
        <dbReference type="EMBL" id="KAJ4455624.1"/>
    </source>
</evidence>
<sequence>MSERGPADGFDLILVGSGCVALACALSSVILNPTLKCLILEKCPSIEETRGETSFFSGCLHSDDPHRKWILQRSVQHFQSWFDVHKEDIGFRRTGGLFPIFDASQKTLLERSLDPRDRTNALAPASNDTTTPFYSLLEAPAPLIPLLGDMPTGVLGAYLFPNDCVLSAPRFRDALFKQAVRAGVTFCFSKEVVQLSVEVGSGLAKVSGVRTRDGSTWGARAIVLAAGASNAALIASLPEPFSFLPPAATLTSSWNETGWLEFVQGPSPPPPSPSIPMQPQPSPPPSPYFLGAAGGENRQRPFSFFRSVGNLGRAPQQHQPVTVCTPGVTVPQHLPIPHEGMPVILDTQNMGSRGDHPSAAVDGESASGGTPEIHDNQMDVEESPRSRPAASSPIAEAARLFPTLTPELNRITLHPEQGTAYHTTPDGCPLLGWLHGEGSAPLHGLFLLAGYQGQGLLVSPALGELAGRMIAAAALSPVEEALAEAFNPNRVIRKRVTQENMIAVVR</sequence>
<evidence type="ECO:0000259" key="4">
    <source>
        <dbReference type="Pfam" id="PF01266"/>
    </source>
</evidence>
<dbReference type="Proteomes" id="UP001141327">
    <property type="component" value="Unassembled WGS sequence"/>
</dbReference>
<feature type="transmembrane region" description="Helical" evidence="3">
    <location>
        <begin position="12"/>
        <end position="31"/>
    </location>
</feature>
<feature type="region of interest" description="Disordered" evidence="2">
    <location>
        <begin position="263"/>
        <end position="293"/>
    </location>
</feature>
<dbReference type="Gene3D" id="3.30.9.10">
    <property type="entry name" value="D-Amino Acid Oxidase, subunit A, domain 2"/>
    <property type="match status" value="2"/>
</dbReference>
<dbReference type="PANTHER" id="PTHR13847">
    <property type="entry name" value="SARCOSINE DEHYDROGENASE-RELATED"/>
    <property type="match status" value="1"/>
</dbReference>
<dbReference type="Gene3D" id="3.50.50.60">
    <property type="entry name" value="FAD/NAD(P)-binding domain"/>
    <property type="match status" value="2"/>
</dbReference>
<feature type="region of interest" description="Disordered" evidence="2">
    <location>
        <begin position="348"/>
        <end position="392"/>
    </location>
</feature>
<dbReference type="Pfam" id="PF01266">
    <property type="entry name" value="DAO"/>
    <property type="match status" value="1"/>
</dbReference>
<feature type="compositionally biased region" description="Basic and acidic residues" evidence="2">
    <location>
        <begin position="372"/>
        <end position="385"/>
    </location>
</feature>
<comment type="caution">
    <text evidence="5">The sequence shown here is derived from an EMBL/GenBank/DDBJ whole genome shotgun (WGS) entry which is preliminary data.</text>
</comment>
<dbReference type="PANTHER" id="PTHR13847:SF289">
    <property type="entry name" value="GLYCINE OXIDASE"/>
    <property type="match status" value="1"/>
</dbReference>
<evidence type="ECO:0000256" key="1">
    <source>
        <dbReference type="ARBA" id="ARBA00023002"/>
    </source>
</evidence>
<feature type="domain" description="FAD dependent oxidoreductase" evidence="4">
    <location>
        <begin position="11"/>
        <end position="234"/>
    </location>
</feature>
<dbReference type="InterPro" id="IPR006076">
    <property type="entry name" value="FAD-dep_OxRdtase"/>
</dbReference>
<dbReference type="EMBL" id="JAPMOS010000099">
    <property type="protein sequence ID" value="KAJ4455624.1"/>
    <property type="molecule type" value="Genomic_DNA"/>
</dbReference>
<keyword evidence="3" id="KW-0812">Transmembrane</keyword>
<evidence type="ECO:0000256" key="3">
    <source>
        <dbReference type="SAM" id="Phobius"/>
    </source>
</evidence>
<feature type="compositionally biased region" description="Pro residues" evidence="2">
    <location>
        <begin position="266"/>
        <end position="287"/>
    </location>
</feature>
<protein>
    <recommendedName>
        <fullName evidence="4">FAD dependent oxidoreductase domain-containing protein</fullName>
    </recommendedName>
</protein>
<keyword evidence="1" id="KW-0560">Oxidoreductase</keyword>
<dbReference type="SUPFAM" id="SSF51905">
    <property type="entry name" value="FAD/NAD(P)-binding domain"/>
    <property type="match status" value="1"/>
</dbReference>
<dbReference type="PROSITE" id="PS51257">
    <property type="entry name" value="PROKAR_LIPOPROTEIN"/>
    <property type="match status" value="1"/>
</dbReference>
<gene>
    <name evidence="5" type="ORF">PAPYR_9379</name>
</gene>
<dbReference type="InterPro" id="IPR036188">
    <property type="entry name" value="FAD/NAD-bd_sf"/>
</dbReference>
<keyword evidence="3" id="KW-0472">Membrane</keyword>
<proteinExistence type="predicted"/>
<accession>A0ABQ8U8J7</accession>
<keyword evidence="3" id="KW-1133">Transmembrane helix</keyword>